<comment type="caution">
    <text evidence="2">The sequence shown here is derived from an EMBL/GenBank/DDBJ whole genome shotgun (WGS) entry which is preliminary data.</text>
</comment>
<feature type="domain" description="Tr-type G" evidence="1">
    <location>
        <begin position="50"/>
        <end position="267"/>
    </location>
</feature>
<dbReference type="Gene3D" id="2.40.30.10">
    <property type="entry name" value="Translation factors"/>
    <property type="match status" value="1"/>
</dbReference>
<keyword evidence="3" id="KW-1185">Reference proteome</keyword>
<sequence length="925" mass="102142">MLVLDGKSCDLNKLIQSVHVAVFIMLSFSIGIMSSLTEALSEAMSSKSPDEIRNVCLIAHVDHGKTSFADSLVSTNAIISARMAGKLRFLDSREDEQTRGITMKASGISLLYGPMLVNLMDSPGHVDFSSEVTSALLLSDIALLLVDVVEGVCSQTQALLRQSITHGQTVILVINKMDRLCVELKLEASEAYTHIVRLLEAINSCVSQVVQCMMLEDDSASNIEEIEAALYFNPTQGNVLFSSAVHGYCFGVEDFSEIYTEKLKIPKADLTAALFGNFYIAGGKIKNEATSHGKKPLFVQLVLEPLWTLHDCGLISNDLPKLVELTSKLGVQIKSRRILEAFDEAMRAWLPLPRSCFRACARAPSARTAFRNNHRMQYLVGNSGNHPLGISIQECSPTGVTVLLVVKFMRTEGRKFAICRVFSGKIAAGDELYLLGRKGLKEGTEIPKIIVESVWALRGRDLLPLKSATSGVICAIEAHGLVQNATLCSEQVSEGLDVGVKRGEPLVRVSVNTANLDDMDRLKEDLKVLAVLDSSLRVLELDNGELTMITAGEVHLQKCLKDLEEFGFTDLQVSKPVVPFLETIVPDPPLTGAQIQEQCTECHLRGDSLYIRLRVAPLPDEIVSLMEKSSEILQAIKRGNVDDDSLVAFRSKLLAVCEQHLPSFRGSWWYRKSKAEITEIIENIWSFGPDRAKANILFNGIPDYQRKSIWETRSESRCRPFDQAIISGFELFVTAGPLCHEVMRGVAVIVEEWKVNEDDAAVAGQLMTAMRATCRAGAEKLALRLVAAMYKCTVTTASQALGKVHAVLAQRKSKVLNEDINEATGLFEVTALMPVVESFSFCDHLRKNTSGMASAQLEFSHWQLIDEDPYWQPSTLEEMEEFGVKGDSPNHARGYMDAVRRRKGLSTDDVIVVSAEKQRNLKKNK</sequence>
<dbReference type="InterPro" id="IPR020568">
    <property type="entry name" value="Ribosomal_Su5_D2-typ_SF"/>
</dbReference>
<dbReference type="Pfam" id="PF00679">
    <property type="entry name" value="EFG_C"/>
    <property type="match status" value="1"/>
</dbReference>
<dbReference type="Proteomes" id="UP001303046">
    <property type="component" value="Unassembled WGS sequence"/>
</dbReference>
<dbReference type="Gene3D" id="3.30.70.870">
    <property type="entry name" value="Elongation Factor G (Translational Gtpase), domain 3"/>
    <property type="match status" value="1"/>
</dbReference>
<dbReference type="InterPro" id="IPR027417">
    <property type="entry name" value="P-loop_NTPase"/>
</dbReference>
<dbReference type="InterPro" id="IPR000640">
    <property type="entry name" value="EFG_V-like"/>
</dbReference>
<dbReference type="CDD" id="cd01681">
    <property type="entry name" value="aeEF2_snRNP_like_IV"/>
    <property type="match status" value="1"/>
</dbReference>
<dbReference type="PANTHER" id="PTHR42908:SF3">
    <property type="entry name" value="ELONGATION FACTOR-LIKE GTPASE 1"/>
    <property type="match status" value="1"/>
</dbReference>
<dbReference type="SUPFAM" id="SSF54211">
    <property type="entry name" value="Ribosomal protein S5 domain 2-like"/>
    <property type="match status" value="1"/>
</dbReference>
<dbReference type="Gene3D" id="3.30.70.240">
    <property type="match status" value="1"/>
</dbReference>
<dbReference type="Pfam" id="PF00009">
    <property type="entry name" value="GTP_EFTU"/>
    <property type="match status" value="1"/>
</dbReference>
<dbReference type="CDD" id="cd04096">
    <property type="entry name" value="eEF2_snRNP_like_C"/>
    <property type="match status" value="1"/>
</dbReference>
<dbReference type="InterPro" id="IPR056752">
    <property type="entry name" value="EFL1"/>
</dbReference>
<dbReference type="SUPFAM" id="SSF54980">
    <property type="entry name" value="EF-G C-terminal domain-like"/>
    <property type="match status" value="2"/>
</dbReference>
<dbReference type="InterPro" id="IPR009000">
    <property type="entry name" value="Transl_B-barrel_sf"/>
</dbReference>
<dbReference type="Gene3D" id="3.30.230.10">
    <property type="match status" value="1"/>
</dbReference>
<dbReference type="PROSITE" id="PS51722">
    <property type="entry name" value="G_TR_2"/>
    <property type="match status" value="1"/>
</dbReference>
<name>A0ABR1BK34_NECAM</name>
<dbReference type="NCBIfam" id="TIGR00231">
    <property type="entry name" value="small_GTP"/>
    <property type="match status" value="1"/>
</dbReference>
<dbReference type="SMART" id="SM00838">
    <property type="entry name" value="EFG_C"/>
    <property type="match status" value="1"/>
</dbReference>
<dbReference type="EMBL" id="JAVFWL010000001">
    <property type="protein sequence ID" value="KAK6725550.1"/>
    <property type="molecule type" value="Genomic_DNA"/>
</dbReference>
<dbReference type="InterPro" id="IPR000795">
    <property type="entry name" value="T_Tr_GTP-bd_dom"/>
</dbReference>
<dbReference type="SUPFAM" id="SSF52540">
    <property type="entry name" value="P-loop containing nucleoside triphosphate hydrolases"/>
    <property type="match status" value="1"/>
</dbReference>
<dbReference type="InterPro" id="IPR005225">
    <property type="entry name" value="Small_GTP-bd"/>
</dbReference>
<proteinExistence type="predicted"/>
<accession>A0ABR1BK34</accession>
<reference evidence="2 3" key="1">
    <citation type="submission" date="2023-08" db="EMBL/GenBank/DDBJ databases">
        <title>A Necator americanus chromosomal reference genome.</title>
        <authorList>
            <person name="Ilik V."/>
            <person name="Petrzelkova K.J."/>
            <person name="Pardy F."/>
            <person name="Fuh T."/>
            <person name="Niatou-Singa F.S."/>
            <person name="Gouil Q."/>
            <person name="Baker L."/>
            <person name="Ritchie M.E."/>
            <person name="Jex A.R."/>
            <person name="Gazzola D."/>
            <person name="Li H."/>
            <person name="Toshio Fujiwara R."/>
            <person name="Zhan B."/>
            <person name="Aroian R.V."/>
            <person name="Pafco B."/>
            <person name="Schwarz E.M."/>
        </authorList>
    </citation>
    <scope>NUCLEOTIDE SEQUENCE [LARGE SCALE GENOMIC DNA]</scope>
    <source>
        <strain evidence="2 3">Aroian</strain>
        <tissue evidence="2">Whole animal</tissue>
    </source>
</reference>
<gene>
    <name evidence="2" type="primary">Necator_chrI.g204</name>
    <name evidence="2" type="ORF">RB195_004083</name>
</gene>
<dbReference type="Pfam" id="PF25118">
    <property type="entry name" value="EFL1"/>
    <property type="match status" value="1"/>
</dbReference>
<organism evidence="2 3">
    <name type="scientific">Necator americanus</name>
    <name type="common">Human hookworm</name>
    <dbReference type="NCBI Taxonomy" id="51031"/>
    <lineage>
        <taxon>Eukaryota</taxon>
        <taxon>Metazoa</taxon>
        <taxon>Ecdysozoa</taxon>
        <taxon>Nematoda</taxon>
        <taxon>Chromadorea</taxon>
        <taxon>Rhabditida</taxon>
        <taxon>Rhabditina</taxon>
        <taxon>Rhabditomorpha</taxon>
        <taxon>Strongyloidea</taxon>
        <taxon>Ancylostomatidae</taxon>
        <taxon>Bunostominae</taxon>
        <taxon>Necator</taxon>
    </lineage>
</organism>
<dbReference type="PRINTS" id="PR00315">
    <property type="entry name" value="ELONGATNFCT"/>
</dbReference>
<dbReference type="Gene3D" id="3.40.50.300">
    <property type="entry name" value="P-loop containing nucleotide triphosphate hydrolases"/>
    <property type="match status" value="1"/>
</dbReference>
<evidence type="ECO:0000313" key="2">
    <source>
        <dbReference type="EMBL" id="KAK6725550.1"/>
    </source>
</evidence>
<dbReference type="SUPFAM" id="SSF50447">
    <property type="entry name" value="Translation proteins"/>
    <property type="match status" value="1"/>
</dbReference>
<protein>
    <recommendedName>
        <fullName evidence="1">Tr-type G domain-containing protein</fullName>
    </recommendedName>
</protein>
<dbReference type="InterPro" id="IPR035647">
    <property type="entry name" value="EFG_III/V"/>
</dbReference>
<evidence type="ECO:0000313" key="3">
    <source>
        <dbReference type="Proteomes" id="UP001303046"/>
    </source>
</evidence>
<dbReference type="PANTHER" id="PTHR42908">
    <property type="entry name" value="TRANSLATION ELONGATION FACTOR-RELATED"/>
    <property type="match status" value="1"/>
</dbReference>
<dbReference type="InterPro" id="IPR014721">
    <property type="entry name" value="Ribsml_uS5_D2-typ_fold_subgr"/>
</dbReference>
<evidence type="ECO:0000259" key="1">
    <source>
        <dbReference type="PROSITE" id="PS51722"/>
    </source>
</evidence>